<proteinExistence type="predicted"/>
<dbReference type="InterPro" id="IPR036641">
    <property type="entry name" value="HPT_dom_sf"/>
</dbReference>
<gene>
    <name evidence="1" type="ORF">BDV27DRAFT_61593</name>
</gene>
<protein>
    <submittedName>
        <fullName evidence="1">Uncharacterized protein</fullName>
    </submittedName>
</protein>
<dbReference type="Proteomes" id="UP000326268">
    <property type="component" value="Unassembled WGS sequence"/>
</dbReference>
<name>A0A5N7AL61_9EURO</name>
<dbReference type="GO" id="GO:0000160">
    <property type="term" value="P:phosphorelay signal transduction system"/>
    <property type="evidence" value="ECO:0007669"/>
    <property type="project" value="InterPro"/>
</dbReference>
<keyword evidence="2" id="KW-1185">Reference proteome</keyword>
<organism evidence="1 2">
    <name type="scientific">Aspergillus caelatus</name>
    <dbReference type="NCBI Taxonomy" id="61420"/>
    <lineage>
        <taxon>Eukaryota</taxon>
        <taxon>Fungi</taxon>
        <taxon>Dikarya</taxon>
        <taxon>Ascomycota</taxon>
        <taxon>Pezizomycotina</taxon>
        <taxon>Eurotiomycetes</taxon>
        <taxon>Eurotiomycetidae</taxon>
        <taxon>Eurotiales</taxon>
        <taxon>Aspergillaceae</taxon>
        <taxon>Aspergillus</taxon>
        <taxon>Aspergillus subgen. Circumdati</taxon>
    </lineage>
</organism>
<dbReference type="GeneID" id="43661552"/>
<dbReference type="AlphaFoldDB" id="A0A5N7AL61"/>
<evidence type="ECO:0000313" key="2">
    <source>
        <dbReference type="Proteomes" id="UP000326268"/>
    </source>
</evidence>
<dbReference type="EMBL" id="ML737565">
    <property type="protein sequence ID" value="KAE8370453.1"/>
    <property type="molecule type" value="Genomic_DNA"/>
</dbReference>
<dbReference type="RefSeq" id="XP_031933534.1">
    <property type="nucleotide sequence ID" value="XM_032077106.1"/>
</dbReference>
<sequence length="139" mass="16628">MTYEHLESRLKRNFDMVIFSQLLEMDHEVNRLNSYIRLYAYIAEATNVINKMKRALFNKDKPQLRSLCDDLQRKSEVLGMYRICESLENVRIESTKMDEEDRTKDVFHKRCIPYLSTAKNRLCTNFKKKKRNCHTGLAE</sequence>
<accession>A0A5N7AL61</accession>
<evidence type="ECO:0000313" key="1">
    <source>
        <dbReference type="EMBL" id="KAE8370453.1"/>
    </source>
</evidence>
<reference evidence="1 2" key="1">
    <citation type="submission" date="2019-04" db="EMBL/GenBank/DDBJ databases">
        <title>Friends and foes A comparative genomics studyof 23 Aspergillus species from section Flavi.</title>
        <authorList>
            <consortium name="DOE Joint Genome Institute"/>
            <person name="Kjaerbolling I."/>
            <person name="Vesth T."/>
            <person name="Frisvad J.C."/>
            <person name="Nybo J.L."/>
            <person name="Theobald S."/>
            <person name="Kildgaard S."/>
            <person name="Isbrandt T."/>
            <person name="Kuo A."/>
            <person name="Sato A."/>
            <person name="Lyhne E.K."/>
            <person name="Kogle M.E."/>
            <person name="Wiebenga A."/>
            <person name="Kun R.S."/>
            <person name="Lubbers R.J."/>
            <person name="Makela M.R."/>
            <person name="Barry K."/>
            <person name="Chovatia M."/>
            <person name="Clum A."/>
            <person name="Daum C."/>
            <person name="Haridas S."/>
            <person name="He G."/>
            <person name="LaButti K."/>
            <person name="Lipzen A."/>
            <person name="Mondo S."/>
            <person name="Riley R."/>
            <person name="Salamov A."/>
            <person name="Simmons B.A."/>
            <person name="Magnuson J.K."/>
            <person name="Henrissat B."/>
            <person name="Mortensen U.H."/>
            <person name="Larsen T.O."/>
            <person name="Devries R.P."/>
            <person name="Grigoriev I.V."/>
            <person name="Machida M."/>
            <person name="Baker S.E."/>
            <person name="Andersen M.R."/>
        </authorList>
    </citation>
    <scope>NUCLEOTIDE SEQUENCE [LARGE SCALE GENOMIC DNA]</scope>
    <source>
        <strain evidence="1 2">CBS 763.97</strain>
    </source>
</reference>
<dbReference type="Gene3D" id="1.20.120.160">
    <property type="entry name" value="HPT domain"/>
    <property type="match status" value="1"/>
</dbReference>